<comment type="caution">
    <text evidence="2">The sequence shown here is derived from an EMBL/GenBank/DDBJ whole genome shotgun (WGS) entry which is preliminary data.</text>
</comment>
<evidence type="ECO:0000313" key="3">
    <source>
        <dbReference type="Proteomes" id="UP000791440"/>
    </source>
</evidence>
<dbReference type="Proteomes" id="UP000791440">
    <property type="component" value="Unassembled WGS sequence"/>
</dbReference>
<protein>
    <submittedName>
        <fullName evidence="2">Uncharacterized protein</fullName>
    </submittedName>
</protein>
<dbReference type="AlphaFoldDB" id="A0A921YSH8"/>
<organism evidence="2 3">
    <name type="scientific">Manduca sexta</name>
    <name type="common">Tobacco hawkmoth</name>
    <name type="synonym">Tobacco hornworm</name>
    <dbReference type="NCBI Taxonomy" id="7130"/>
    <lineage>
        <taxon>Eukaryota</taxon>
        <taxon>Metazoa</taxon>
        <taxon>Ecdysozoa</taxon>
        <taxon>Arthropoda</taxon>
        <taxon>Hexapoda</taxon>
        <taxon>Insecta</taxon>
        <taxon>Pterygota</taxon>
        <taxon>Neoptera</taxon>
        <taxon>Endopterygota</taxon>
        <taxon>Lepidoptera</taxon>
        <taxon>Glossata</taxon>
        <taxon>Ditrysia</taxon>
        <taxon>Bombycoidea</taxon>
        <taxon>Sphingidae</taxon>
        <taxon>Sphinginae</taxon>
        <taxon>Sphingini</taxon>
        <taxon>Manduca</taxon>
    </lineage>
</organism>
<evidence type="ECO:0000313" key="2">
    <source>
        <dbReference type="EMBL" id="KAG6444674.1"/>
    </source>
</evidence>
<feature type="compositionally biased region" description="Basic and acidic residues" evidence="1">
    <location>
        <begin position="319"/>
        <end position="330"/>
    </location>
</feature>
<dbReference type="EMBL" id="JH668313">
    <property type="protein sequence ID" value="KAG6444674.1"/>
    <property type="molecule type" value="Genomic_DNA"/>
</dbReference>
<keyword evidence="3" id="KW-1185">Reference proteome</keyword>
<evidence type="ECO:0000256" key="1">
    <source>
        <dbReference type="SAM" id="MobiDB-lite"/>
    </source>
</evidence>
<feature type="region of interest" description="Disordered" evidence="1">
    <location>
        <begin position="53"/>
        <end position="78"/>
    </location>
</feature>
<name>A0A921YSH8_MANSE</name>
<reference evidence="2" key="1">
    <citation type="journal article" date="2016" name="Insect Biochem. Mol. Biol.">
        <title>Multifaceted biological insights from a draft genome sequence of the tobacco hornworm moth, Manduca sexta.</title>
        <authorList>
            <person name="Kanost M.R."/>
            <person name="Arrese E.L."/>
            <person name="Cao X."/>
            <person name="Chen Y.R."/>
            <person name="Chellapilla S."/>
            <person name="Goldsmith M.R."/>
            <person name="Grosse-Wilde E."/>
            <person name="Heckel D.G."/>
            <person name="Herndon N."/>
            <person name="Jiang H."/>
            <person name="Papanicolaou A."/>
            <person name="Qu J."/>
            <person name="Soulages J.L."/>
            <person name="Vogel H."/>
            <person name="Walters J."/>
            <person name="Waterhouse R.M."/>
            <person name="Ahn S.J."/>
            <person name="Almeida F.C."/>
            <person name="An C."/>
            <person name="Aqrawi P."/>
            <person name="Bretschneider A."/>
            <person name="Bryant W.B."/>
            <person name="Bucks S."/>
            <person name="Chao H."/>
            <person name="Chevignon G."/>
            <person name="Christen J.M."/>
            <person name="Clarke D.F."/>
            <person name="Dittmer N.T."/>
            <person name="Ferguson L.C.F."/>
            <person name="Garavelou S."/>
            <person name="Gordon K.H.J."/>
            <person name="Gunaratna R.T."/>
            <person name="Han Y."/>
            <person name="Hauser F."/>
            <person name="He Y."/>
            <person name="Heidel-Fischer H."/>
            <person name="Hirsh A."/>
            <person name="Hu Y."/>
            <person name="Jiang H."/>
            <person name="Kalra D."/>
            <person name="Klinner C."/>
            <person name="Konig C."/>
            <person name="Kovar C."/>
            <person name="Kroll A.R."/>
            <person name="Kuwar S.S."/>
            <person name="Lee S.L."/>
            <person name="Lehman R."/>
            <person name="Li K."/>
            <person name="Li Z."/>
            <person name="Liang H."/>
            <person name="Lovelace S."/>
            <person name="Lu Z."/>
            <person name="Mansfield J.H."/>
            <person name="McCulloch K.J."/>
            <person name="Mathew T."/>
            <person name="Morton B."/>
            <person name="Muzny D.M."/>
            <person name="Neunemann D."/>
            <person name="Ongeri F."/>
            <person name="Pauchet Y."/>
            <person name="Pu L.L."/>
            <person name="Pyrousis I."/>
            <person name="Rao X.J."/>
            <person name="Redding A."/>
            <person name="Roesel C."/>
            <person name="Sanchez-Gracia A."/>
            <person name="Schaack S."/>
            <person name="Shukla A."/>
            <person name="Tetreau G."/>
            <person name="Wang Y."/>
            <person name="Xiong G.H."/>
            <person name="Traut W."/>
            <person name="Walsh T.K."/>
            <person name="Worley K.C."/>
            <person name="Wu D."/>
            <person name="Wu W."/>
            <person name="Wu Y.Q."/>
            <person name="Zhang X."/>
            <person name="Zou Z."/>
            <person name="Zucker H."/>
            <person name="Briscoe A.D."/>
            <person name="Burmester T."/>
            <person name="Clem R.J."/>
            <person name="Feyereisen R."/>
            <person name="Grimmelikhuijzen C.J.P."/>
            <person name="Hamodrakas S.J."/>
            <person name="Hansson B.S."/>
            <person name="Huguet E."/>
            <person name="Jermiin L.S."/>
            <person name="Lan Q."/>
            <person name="Lehman H.K."/>
            <person name="Lorenzen M."/>
            <person name="Merzendorfer H."/>
            <person name="Michalopoulos I."/>
            <person name="Morton D.B."/>
            <person name="Muthukrishnan S."/>
            <person name="Oakeshott J.G."/>
            <person name="Palmer W."/>
            <person name="Park Y."/>
            <person name="Passarelli A.L."/>
            <person name="Rozas J."/>
            <person name="Schwartz L.M."/>
            <person name="Smith W."/>
            <person name="Southgate A."/>
            <person name="Vilcinskas A."/>
            <person name="Vogt R."/>
            <person name="Wang P."/>
            <person name="Werren J."/>
            <person name="Yu X.Q."/>
            <person name="Zhou J.J."/>
            <person name="Brown S.J."/>
            <person name="Scherer S.E."/>
            <person name="Richards S."/>
            <person name="Blissard G.W."/>
        </authorList>
    </citation>
    <scope>NUCLEOTIDE SEQUENCE</scope>
</reference>
<proteinExistence type="predicted"/>
<accession>A0A921YSH8</accession>
<reference evidence="2" key="2">
    <citation type="submission" date="2020-12" db="EMBL/GenBank/DDBJ databases">
        <authorList>
            <person name="Kanost M."/>
        </authorList>
    </citation>
    <scope>NUCLEOTIDE SEQUENCE</scope>
</reference>
<gene>
    <name evidence="2" type="ORF">O3G_MSEX003521</name>
</gene>
<feature type="region of interest" description="Disordered" evidence="1">
    <location>
        <begin position="313"/>
        <end position="351"/>
    </location>
</feature>
<feature type="compositionally biased region" description="Basic and acidic residues" evidence="1">
    <location>
        <begin position="337"/>
        <end position="351"/>
    </location>
</feature>
<sequence length="428" mass="49826">MEKHFTSGSDISVDSLEEEFNRKVIVKQVSEENVDTILVPFYEKDVLIKIPKDRKRKQKIDNGNMQGNIDKQKKETQQKNYLVNKDRQKAKCATYLEIFRKQFTTKCVEKMPEKDEIRSLSPEFGDTERESIGEDNNPVSEFFNTESYNEIYYAKLMNSDVPQNFDNSYEDDYRFTDDIRSKSPDELADNNFRSISEVSQPRRRMRRNTVQPIQNVKLGGLGPDMEKIKPRLERARSLQRYSEKVRMENRLKIYKKSVQAEAEKKIEKELSARHRDSSKDCKNEDNASYLVNKTKQEKAPKGLKSVLPYKSKSAGIQKNTERCDEKDQMTKRTKKGNKNDRTKKDTNAGKCNGKVEYERDVQVKVRSATRAKPSITGTEHAEDVPPVQINFMVNVGRVRPSSTLKTLEEKHRMYQEQVKAFNIGQNNM</sequence>